<dbReference type="OrthoDB" id="2061506at2"/>
<name>A0A9X5CCY4_9FIRM</name>
<protein>
    <submittedName>
        <fullName evidence="1">Uncharacterized protein</fullName>
    </submittedName>
</protein>
<dbReference type="Proteomes" id="UP000474104">
    <property type="component" value="Unassembled WGS sequence"/>
</dbReference>
<dbReference type="EMBL" id="VIRB01000164">
    <property type="protein sequence ID" value="NDO72405.1"/>
    <property type="molecule type" value="Genomic_DNA"/>
</dbReference>
<accession>A0A9X5CCY4</accession>
<sequence length="73" mass="8629">MSEKELAKQIIDQLPEYKISNLLLFLKGIQFDDELEDDLYCERLVEDYLNNTDPEKHESITLEELAKREGIEL</sequence>
<organism evidence="1 2">
    <name type="scientific">Schaedlerella arabinosiphila</name>
    <dbReference type="NCBI Taxonomy" id="2044587"/>
    <lineage>
        <taxon>Bacteria</taxon>
        <taxon>Bacillati</taxon>
        <taxon>Bacillota</taxon>
        <taxon>Clostridia</taxon>
        <taxon>Lachnospirales</taxon>
        <taxon>Lachnospiraceae</taxon>
        <taxon>Schaedlerella</taxon>
    </lineage>
</organism>
<comment type="caution">
    <text evidence="1">The sequence shown here is derived from an EMBL/GenBank/DDBJ whole genome shotgun (WGS) entry which is preliminary data.</text>
</comment>
<gene>
    <name evidence="1" type="ORF">FMM80_28780</name>
</gene>
<dbReference type="RefSeq" id="WP_004082854.1">
    <property type="nucleotide sequence ID" value="NZ_CASCYM010000034.1"/>
</dbReference>
<evidence type="ECO:0000313" key="1">
    <source>
        <dbReference type="EMBL" id="NDO72405.1"/>
    </source>
</evidence>
<evidence type="ECO:0000313" key="2">
    <source>
        <dbReference type="Proteomes" id="UP000474104"/>
    </source>
</evidence>
<proteinExistence type="predicted"/>
<dbReference type="AlphaFoldDB" id="A0A9X5CCY4"/>
<reference evidence="1 2" key="1">
    <citation type="submission" date="2019-07" db="EMBL/GenBank/DDBJ databases">
        <title>Draft genome sequences of 15 bacterial species constituting the stable defined intestinal microbiota of the GM15 gnotobiotic mouse model.</title>
        <authorList>
            <person name="Elie C."/>
            <person name="Mathieu A."/>
            <person name="Saliou A."/>
            <person name="Darnaud M."/>
            <person name="Leulier F."/>
            <person name="Tamellini A."/>
        </authorList>
    </citation>
    <scope>NUCLEOTIDE SEQUENCE [LARGE SCALE GENOMIC DNA]</scope>
    <source>
        <strain evidence="2">ASF 502</strain>
    </source>
</reference>